<organism evidence="2 3">
    <name type="scientific">Halopseudomonas litoralis</name>
    <dbReference type="NCBI Taxonomy" id="797277"/>
    <lineage>
        <taxon>Bacteria</taxon>
        <taxon>Pseudomonadati</taxon>
        <taxon>Pseudomonadota</taxon>
        <taxon>Gammaproteobacteria</taxon>
        <taxon>Pseudomonadales</taxon>
        <taxon>Pseudomonadaceae</taxon>
        <taxon>Halopseudomonas</taxon>
    </lineage>
</organism>
<name>A0A1H1QDD2_9GAMM</name>
<dbReference type="STRING" id="797277.SAMN05216198_1451"/>
<keyword evidence="1" id="KW-0812">Transmembrane</keyword>
<gene>
    <name evidence="2" type="ORF">SAMN05216198_1451</name>
</gene>
<protein>
    <submittedName>
        <fullName evidence="2">Uncharacterized protein</fullName>
    </submittedName>
</protein>
<keyword evidence="1" id="KW-1133">Transmembrane helix</keyword>
<dbReference type="AlphaFoldDB" id="A0A1H1QDD2"/>
<dbReference type="Proteomes" id="UP000243426">
    <property type="component" value="Chromosome I"/>
</dbReference>
<dbReference type="EMBL" id="LT629748">
    <property type="protein sequence ID" value="SDS21446.1"/>
    <property type="molecule type" value="Genomic_DNA"/>
</dbReference>
<keyword evidence="3" id="KW-1185">Reference proteome</keyword>
<evidence type="ECO:0000313" key="2">
    <source>
        <dbReference type="EMBL" id="SDS21446.1"/>
    </source>
</evidence>
<evidence type="ECO:0000256" key="1">
    <source>
        <dbReference type="SAM" id="Phobius"/>
    </source>
</evidence>
<accession>A0A1H1QDD2</accession>
<reference evidence="3" key="1">
    <citation type="submission" date="2016-10" db="EMBL/GenBank/DDBJ databases">
        <authorList>
            <person name="Varghese N."/>
            <person name="Submissions S."/>
        </authorList>
    </citation>
    <scope>NUCLEOTIDE SEQUENCE [LARGE SCALE GENOMIC DNA]</scope>
    <source>
        <strain evidence="3">2SM5</strain>
    </source>
</reference>
<dbReference type="RefSeq" id="WP_090272696.1">
    <property type="nucleotide sequence ID" value="NZ_LT629748.1"/>
</dbReference>
<evidence type="ECO:0000313" key="3">
    <source>
        <dbReference type="Proteomes" id="UP000243426"/>
    </source>
</evidence>
<feature type="transmembrane region" description="Helical" evidence="1">
    <location>
        <begin position="29"/>
        <end position="48"/>
    </location>
</feature>
<proteinExistence type="predicted"/>
<sequence length="184" mass="20392">MKDNLISSLHRWRWTFAYRFASLSKLAKTILFIILTGQVLLLAGLVSLERHVVELRQMVELSQVAADNPVANTEVDYRDILNRFNTFLPEAGALTHITTSLHAVANEAGVTLNTLGSQMIVGQPASIVQRQALRLQLAGEHGSVERFILLALLENDALLLRRWAYQTGTAAATSTIDFELVVKP</sequence>
<keyword evidence="1" id="KW-0472">Membrane</keyword>